<dbReference type="CDD" id="cd00834">
    <property type="entry name" value="KAS_I_II"/>
    <property type="match status" value="1"/>
</dbReference>
<accession>A0A2S9SNQ7</accession>
<dbReference type="AlphaFoldDB" id="A0A2S9SNQ7"/>
<dbReference type="PROSITE" id="PS52004">
    <property type="entry name" value="KS3_2"/>
    <property type="match status" value="1"/>
</dbReference>
<dbReference type="RefSeq" id="WP_105912430.1">
    <property type="nucleotide sequence ID" value="NZ_NXGH01000032.1"/>
</dbReference>
<dbReference type="Gene3D" id="3.40.47.10">
    <property type="match status" value="1"/>
</dbReference>
<feature type="domain" description="Ketosynthase family 3 (KS3)" evidence="4">
    <location>
        <begin position="1"/>
        <end position="371"/>
    </location>
</feature>
<evidence type="ECO:0000256" key="3">
    <source>
        <dbReference type="RuleBase" id="RU003694"/>
    </source>
</evidence>
<sequence length="375" mass="41630">MNFKNRVFINYFDTISCAGENANELFSSICEKKDTITLDTNYVKDRVVAIGKIKKEKYLNDILLERLKELLKNLNLKDFQDTLLVVGSSVGGMSETENLYFKDKNYKNIDYKKHPIDSIAYFLKKHFTFYDDISFSTACTSSANALGYAKEVIQKGIYKNVLVVGIDDLSYTTVCGFSALSVLSSKPCTPFDKNREGMNVAEGFGILFLQDKKQDSSIEILGVGYSSDAHHMTQPHPQGLGAFEAMKNALKDAKLKPDDIEYINTHGTGTYANDFSELTAIKELFKDSKFKPKVSSTKSITGHTLGAAGAIEAIICCMVLKNQTILPNKGLNEIEIDGINYSMITSKQDIKYTLSNSFAFGGNNTSLIFGLCNED</sequence>
<comment type="similarity">
    <text evidence="1 3">Belongs to the thiolase-like superfamily. Beta-ketoacyl-ACP synthases family.</text>
</comment>
<dbReference type="Proteomes" id="UP000238649">
    <property type="component" value="Unassembled WGS sequence"/>
</dbReference>
<dbReference type="GO" id="GO:0005829">
    <property type="term" value="C:cytosol"/>
    <property type="evidence" value="ECO:0007669"/>
    <property type="project" value="TreeGrafter"/>
</dbReference>
<evidence type="ECO:0000256" key="1">
    <source>
        <dbReference type="ARBA" id="ARBA00008467"/>
    </source>
</evidence>
<dbReference type="Pfam" id="PF02801">
    <property type="entry name" value="Ketoacyl-synt_C"/>
    <property type="match status" value="1"/>
</dbReference>
<dbReference type="PANTHER" id="PTHR11712">
    <property type="entry name" value="POLYKETIDE SYNTHASE-RELATED"/>
    <property type="match status" value="1"/>
</dbReference>
<keyword evidence="2 3" id="KW-0808">Transferase</keyword>
<dbReference type="Pfam" id="PF00109">
    <property type="entry name" value="ketoacyl-synt"/>
    <property type="match status" value="1"/>
</dbReference>
<dbReference type="SMART" id="SM00825">
    <property type="entry name" value="PKS_KS"/>
    <property type="match status" value="1"/>
</dbReference>
<dbReference type="PANTHER" id="PTHR11712:SF320">
    <property type="entry name" value="BETA-KETOACYL SYNTHASE"/>
    <property type="match status" value="1"/>
</dbReference>
<dbReference type="InterPro" id="IPR020841">
    <property type="entry name" value="PKS_Beta-ketoAc_synthase_dom"/>
</dbReference>
<dbReference type="GO" id="GO:0006633">
    <property type="term" value="P:fatty acid biosynthetic process"/>
    <property type="evidence" value="ECO:0007669"/>
    <property type="project" value="TreeGrafter"/>
</dbReference>
<dbReference type="InterPro" id="IPR000794">
    <property type="entry name" value="Beta-ketoacyl_synthase"/>
</dbReference>
<organism evidence="5 6">
    <name type="scientific">Aliarcobacter cryaerophilus</name>
    <dbReference type="NCBI Taxonomy" id="28198"/>
    <lineage>
        <taxon>Bacteria</taxon>
        <taxon>Pseudomonadati</taxon>
        <taxon>Campylobacterota</taxon>
        <taxon>Epsilonproteobacteria</taxon>
        <taxon>Campylobacterales</taxon>
        <taxon>Arcobacteraceae</taxon>
        <taxon>Aliarcobacter</taxon>
    </lineage>
</organism>
<dbReference type="SUPFAM" id="SSF53901">
    <property type="entry name" value="Thiolase-like"/>
    <property type="match status" value="2"/>
</dbReference>
<dbReference type="InterPro" id="IPR016039">
    <property type="entry name" value="Thiolase-like"/>
</dbReference>
<name>A0A2S9SNQ7_9BACT</name>
<dbReference type="GO" id="GO:0004315">
    <property type="term" value="F:3-oxoacyl-[acyl-carrier-protein] synthase activity"/>
    <property type="evidence" value="ECO:0007669"/>
    <property type="project" value="TreeGrafter"/>
</dbReference>
<dbReference type="InterPro" id="IPR014030">
    <property type="entry name" value="Ketoacyl_synth_N"/>
</dbReference>
<dbReference type="InterPro" id="IPR014031">
    <property type="entry name" value="Ketoacyl_synth_C"/>
</dbReference>
<dbReference type="OrthoDB" id="9808669at2"/>
<reference evidence="5 6" key="1">
    <citation type="submission" date="2017-09" db="EMBL/GenBank/DDBJ databases">
        <title>Reassesment of A. cryaerophilus.</title>
        <authorList>
            <person name="Perez-Cataluna A."/>
            <person name="Collado L."/>
            <person name="Salgado O."/>
            <person name="Lefinanco V."/>
            <person name="Figueras M.J."/>
        </authorList>
    </citation>
    <scope>NUCLEOTIDE SEQUENCE [LARGE SCALE GENOMIC DNA]</scope>
    <source>
        <strain evidence="5 6">LMG 9871</strain>
    </source>
</reference>
<evidence type="ECO:0000259" key="4">
    <source>
        <dbReference type="PROSITE" id="PS52004"/>
    </source>
</evidence>
<protein>
    <submittedName>
        <fullName evidence="5">Beta-ketoacyl synthase</fullName>
    </submittedName>
</protein>
<dbReference type="EMBL" id="NXGH01000032">
    <property type="protein sequence ID" value="PRM88227.1"/>
    <property type="molecule type" value="Genomic_DNA"/>
</dbReference>
<evidence type="ECO:0000313" key="5">
    <source>
        <dbReference type="EMBL" id="PRM88227.1"/>
    </source>
</evidence>
<evidence type="ECO:0000256" key="2">
    <source>
        <dbReference type="ARBA" id="ARBA00022679"/>
    </source>
</evidence>
<comment type="caution">
    <text evidence="5">The sequence shown here is derived from an EMBL/GenBank/DDBJ whole genome shotgun (WGS) entry which is preliminary data.</text>
</comment>
<gene>
    <name evidence="5" type="ORF">CJ671_09290</name>
</gene>
<proteinExistence type="inferred from homology"/>
<evidence type="ECO:0000313" key="6">
    <source>
        <dbReference type="Proteomes" id="UP000238649"/>
    </source>
</evidence>